<reference evidence="1" key="1">
    <citation type="submission" date="2021-03" db="EMBL/GenBank/DDBJ databases">
        <title>Evolutionary priming and transition to the ectomycorrhizal habit in an iconic lineage of mushroom-forming fungi: is preadaptation a requirement?</title>
        <authorList>
            <consortium name="DOE Joint Genome Institute"/>
            <person name="Looney B.P."/>
            <person name="Miyauchi S."/>
            <person name="Morin E."/>
            <person name="Drula E."/>
            <person name="Courty P.E."/>
            <person name="Chicoki N."/>
            <person name="Fauchery L."/>
            <person name="Kohler A."/>
            <person name="Kuo A."/>
            <person name="LaButti K."/>
            <person name="Pangilinan J."/>
            <person name="Lipzen A."/>
            <person name="Riley R."/>
            <person name="Andreopoulos W."/>
            <person name="He G."/>
            <person name="Johnson J."/>
            <person name="Barry K.W."/>
            <person name="Grigoriev I.V."/>
            <person name="Nagy L."/>
            <person name="Hibbett D."/>
            <person name="Henrissat B."/>
            <person name="Matheny P.B."/>
            <person name="Labbe J."/>
            <person name="Martin A.F."/>
        </authorList>
    </citation>
    <scope>NUCLEOTIDE SEQUENCE</scope>
    <source>
        <strain evidence="1">BPL698</strain>
    </source>
</reference>
<comment type="caution">
    <text evidence="1">The sequence shown here is derived from an EMBL/GenBank/DDBJ whole genome shotgun (WGS) entry which is preliminary data.</text>
</comment>
<proteinExistence type="predicted"/>
<organism evidence="1 2">
    <name type="scientific">Russula earlei</name>
    <dbReference type="NCBI Taxonomy" id="71964"/>
    <lineage>
        <taxon>Eukaryota</taxon>
        <taxon>Fungi</taxon>
        <taxon>Dikarya</taxon>
        <taxon>Basidiomycota</taxon>
        <taxon>Agaricomycotina</taxon>
        <taxon>Agaricomycetes</taxon>
        <taxon>Russulales</taxon>
        <taxon>Russulaceae</taxon>
        <taxon>Russula</taxon>
    </lineage>
</organism>
<evidence type="ECO:0000313" key="1">
    <source>
        <dbReference type="EMBL" id="KAI9507230.1"/>
    </source>
</evidence>
<dbReference type="Proteomes" id="UP001207468">
    <property type="component" value="Unassembled WGS sequence"/>
</dbReference>
<dbReference type="EMBL" id="JAGFNK010000135">
    <property type="protein sequence ID" value="KAI9507230.1"/>
    <property type="molecule type" value="Genomic_DNA"/>
</dbReference>
<keyword evidence="2" id="KW-1185">Reference proteome</keyword>
<evidence type="ECO:0000313" key="2">
    <source>
        <dbReference type="Proteomes" id="UP001207468"/>
    </source>
</evidence>
<accession>A0ACC0U6B1</accession>
<name>A0ACC0U6B1_9AGAM</name>
<sequence length="147" mass="15815">MRTSAIVAFISLVMGVAPSFSLPLISVRSNPSGGSDDRRHGRTSQNDSQKVPPTLYAHYSEPGNPDRGISLPIHLDSPPDMEFVGTGHKQIFWGPAYPSRPKANANHQNANHQNANPPNANPPNANPPNTSRKSSPTPQEREANHGA</sequence>
<protein>
    <submittedName>
        <fullName evidence="1">Uncharacterized protein</fullName>
    </submittedName>
</protein>
<gene>
    <name evidence="1" type="ORF">F5148DRAFT_1285501</name>
</gene>